<feature type="transmembrane region" description="Helical" evidence="1">
    <location>
        <begin position="49"/>
        <end position="70"/>
    </location>
</feature>
<feature type="transmembrane region" description="Helical" evidence="1">
    <location>
        <begin position="101"/>
        <end position="126"/>
    </location>
</feature>
<gene>
    <name evidence="2" type="ORF">IAB37_05645</name>
</gene>
<evidence type="ECO:0000313" key="3">
    <source>
        <dbReference type="Proteomes" id="UP000824241"/>
    </source>
</evidence>
<organism evidence="2 3">
    <name type="scientific">Candidatus Faecivivens stercoravium</name>
    <dbReference type="NCBI Taxonomy" id="2840803"/>
    <lineage>
        <taxon>Bacteria</taxon>
        <taxon>Bacillati</taxon>
        <taxon>Bacillota</taxon>
        <taxon>Clostridia</taxon>
        <taxon>Eubacteriales</taxon>
        <taxon>Oscillospiraceae</taxon>
        <taxon>Oscillospiraceae incertae sedis</taxon>
        <taxon>Candidatus Faecivivens</taxon>
    </lineage>
</organism>
<protein>
    <submittedName>
        <fullName evidence="2">Uncharacterized protein</fullName>
    </submittedName>
</protein>
<sequence length="237" mass="26063">MAKHQNLGPGGVPLHNTPREQGLSLFKTLCILNVVCVVIVFSMSGVMGMGTWGIVLTEAICLLITGVTLYSQSWGMGDKDANLIQFGRYQYDRLKPLKMGLVALAPGLVSDIILIVCKALNCLLFGQLDALVLFRLMNAPVWPLINLIHPSGLLPTEAHEEMTIMAGTAYEEVIEASAGTPGASWLKVIVFVLLPLVYLVFIWLGYELGRRRFSIGNKLVYEDKEGGKSKKRFGIKR</sequence>
<reference evidence="2" key="2">
    <citation type="journal article" date="2021" name="PeerJ">
        <title>Extensive microbial diversity within the chicken gut microbiome revealed by metagenomics and culture.</title>
        <authorList>
            <person name="Gilroy R."/>
            <person name="Ravi A."/>
            <person name="Getino M."/>
            <person name="Pursley I."/>
            <person name="Horton D.L."/>
            <person name="Alikhan N.F."/>
            <person name="Baker D."/>
            <person name="Gharbi K."/>
            <person name="Hall N."/>
            <person name="Watson M."/>
            <person name="Adriaenssens E.M."/>
            <person name="Foster-Nyarko E."/>
            <person name="Jarju S."/>
            <person name="Secka A."/>
            <person name="Antonio M."/>
            <person name="Oren A."/>
            <person name="Chaudhuri R.R."/>
            <person name="La Ragione R."/>
            <person name="Hildebrand F."/>
            <person name="Pallen M.J."/>
        </authorList>
    </citation>
    <scope>NUCLEOTIDE SEQUENCE</scope>
    <source>
        <strain evidence="2">CHK189-12415</strain>
    </source>
</reference>
<comment type="caution">
    <text evidence="2">The sequence shown here is derived from an EMBL/GenBank/DDBJ whole genome shotgun (WGS) entry which is preliminary data.</text>
</comment>
<keyword evidence="1" id="KW-0812">Transmembrane</keyword>
<keyword evidence="1" id="KW-1133">Transmembrane helix</keyword>
<evidence type="ECO:0000256" key="1">
    <source>
        <dbReference type="SAM" id="Phobius"/>
    </source>
</evidence>
<reference evidence="2" key="1">
    <citation type="submission" date="2020-10" db="EMBL/GenBank/DDBJ databases">
        <authorList>
            <person name="Gilroy R."/>
        </authorList>
    </citation>
    <scope>NUCLEOTIDE SEQUENCE</scope>
    <source>
        <strain evidence="2">CHK189-12415</strain>
    </source>
</reference>
<feature type="transmembrane region" description="Helical" evidence="1">
    <location>
        <begin position="25"/>
        <end position="43"/>
    </location>
</feature>
<dbReference type="EMBL" id="DVHA01000181">
    <property type="protein sequence ID" value="HIR61040.1"/>
    <property type="molecule type" value="Genomic_DNA"/>
</dbReference>
<feature type="transmembrane region" description="Helical" evidence="1">
    <location>
        <begin position="185"/>
        <end position="206"/>
    </location>
</feature>
<keyword evidence="1" id="KW-0472">Membrane</keyword>
<name>A0A9D1DXZ7_9FIRM</name>
<proteinExistence type="predicted"/>
<dbReference type="Proteomes" id="UP000824241">
    <property type="component" value="Unassembled WGS sequence"/>
</dbReference>
<accession>A0A9D1DXZ7</accession>
<dbReference type="AlphaFoldDB" id="A0A9D1DXZ7"/>
<evidence type="ECO:0000313" key="2">
    <source>
        <dbReference type="EMBL" id="HIR61040.1"/>
    </source>
</evidence>